<keyword evidence="15" id="KW-1185">Reference proteome</keyword>
<dbReference type="PANTHER" id="PTHR23345:SF15">
    <property type="entry name" value="VITELLOGENIN 1-RELATED"/>
    <property type="match status" value="1"/>
</dbReference>
<feature type="coiled-coil region" evidence="10">
    <location>
        <begin position="4049"/>
        <end position="4080"/>
    </location>
</feature>
<evidence type="ECO:0000256" key="7">
    <source>
        <dbReference type="ARBA" id="ARBA00023157"/>
    </source>
</evidence>
<keyword evidence="2" id="KW-0813">Transport</keyword>
<dbReference type="RefSeq" id="XP_066922751.1">
    <property type="nucleotide sequence ID" value="XM_067066650.1"/>
</dbReference>
<dbReference type="OrthoDB" id="6484170at2759"/>
<dbReference type="InterPro" id="IPR050733">
    <property type="entry name" value="Vitellogenin/Apolipophorin"/>
</dbReference>
<dbReference type="GO" id="GO:0005576">
    <property type="term" value="C:extracellular region"/>
    <property type="evidence" value="ECO:0007669"/>
    <property type="project" value="UniProtKB-SubCell"/>
</dbReference>
<dbReference type="PROSITE" id="PS51211">
    <property type="entry name" value="VITELLOGENIN"/>
    <property type="match status" value="1"/>
</dbReference>
<evidence type="ECO:0000256" key="1">
    <source>
        <dbReference type="ARBA" id="ARBA00004613"/>
    </source>
</evidence>
<evidence type="ECO:0000256" key="11">
    <source>
        <dbReference type="SAM" id="SignalP"/>
    </source>
</evidence>
<keyword evidence="5" id="KW-0758">Storage protein</keyword>
<dbReference type="SUPFAM" id="SSF56968">
    <property type="entry name" value="Lipovitellin-phosvitin complex, beta-sheet shell regions"/>
    <property type="match status" value="2"/>
</dbReference>
<feature type="coiled-coil region" evidence="10">
    <location>
        <begin position="2991"/>
        <end position="3018"/>
    </location>
</feature>
<dbReference type="GeneID" id="136810082"/>
<keyword evidence="7" id="KW-1015">Disulfide bond</keyword>
<sequence length="4997" mass="576004">MSTMKLPLLLFYAAGTLAAPFLVLDEGLPKSTDGLLGNCQTSRFNQGKAYSYDYAGETVSNIEGASIQSTGMRIKSRVLITPLQECKFAMSLSNTELSLKSKNQDFTKSRDSNLLAGDLQKYELLFTMNGNKIETLVAHDNEPTNILNIKRGILSILQFDQDQTTEKDVNGICSSTIKKEPDNTFTETKKLHECKERAQNEYGVQAASFQTESAIKPLDSTSKCNFVMKGNIIKSVECNEKHIFRPFSAGYESASGAMTFVKQSMRFNGPTAALRINLNAGSYNKQSTLVFDHEKEELKSTKALSATAESIMESLVSKKSLSAQQNSAHEFTALVMALRKMNQKAMTPIWDQYFECKSCSEDLKSVYRQYLLDAIAYCGTSTCVSFVRDVIVNGEMQGERVNMFLQSIALVADTSKDMIRDVLEIVKKQPTRQAYLTLGTLMNRHCTKTPKDCDFAQNNPVSIAESYLEKKLGKNCDGQENYERVEELLMVLKAMGNARRPARVRSTLLKCAENSKHANITHSVFHAFKSMPCSDNLFTDEILKFIKNQEIDPEKRIHAFRAAVSCPSEYVLERLVATLEKEPSKQVASYMWTTFSNIMESNSVEQANARELLKKITKTIPLKVVDLPHHQYSKFFEKTLGVQDAGVTAEGQLIFHPDGYLPRTAMFNLKGNLLGNSIDLFESMVYVEGAEDMIGELVGIDGLFSKDFLYEVFNSSMTMDKLKEMYYNHQDQKREVKMTGRMNKIHNQVNMKPTKPTAHINIKVMGQEVRVFSYDDLYWLIDEIDNMNVIQLLTNAATGGHKTFTKSLMFLELTHVVPTGMGLPLKMKLTGSTVASLELDGKFDIRNMFWGPGSIHVKGSIKPSAVVELSGQMGIDSVYASSGIFVNTSMFTSNELKGNVIYQNGKILKINLDTPEEPITLFNVSSTPFMYLNEESNLIQGTERRISPDYCLKSKMIGYGICTSVRIPFAFREYEAPYFPLSGPAHYGVKLVRGDEKLTTYQFLVKMEKKGKETLGKIEFSTPGAYYDRTVGGNMKYSDVWGVKNLVFSTEKQGKAGSIQLNYNPTTKRAFIEGRNNFFTPKEIVSRVEAYQSGSPISQQYGIKANFNYDWYTFSHETKVMKKESGYMFQTTTNYYPKKSIVGVVEYMTKENKLILRFDADQIKQAFEFSGQMKKEASQNGITFTATHLTSGKSATLYMGVNNQADVKELIIEANVLGKKASSVIGYYNKNGMQSYEHIIKVNGKSGRFVASLTNQETTKRVDMSFLLNGQKQGESFAVLTNTAQEKSLYISASAMDKDMNAKAGYYARAGKQTVRAEANIDGNEGQIYFDLNSAEGYRYTLGGIAGQYSAGFRGAYTENKGQKVCMAMYYGMTNSEEEPVTACFGYDRIATAYFHKRAFAEVEMKKMDKSFELTADMKQEGKTTSVITAFNYNGKTMLRESIQFTYAGVMNTELHYTLTVGKYNGGFNLFTRSKKTTGQVGIEGFYMNQNVKLVNDWSVSNVDQGMDRSFTTTVFYNGKVLPVSTTFNVYTEKATVGPSFRLNIGSASMVYTTMINYGNGKYGMSDEIAIESNSKSLIKLFRRADLTMKGNRKEVNVKFGTIIADKTYEYGWEAAMVNQGTASKSAIDLIFRLQYSTTRKSVITFTVADNKKAASLYINVEYFPTKSVSHSIIFTKKTQELAFDFEFLPTMHSTFNVRFDMNPAAEYKKITTDFGLKWNKFRKMASLTQLFNNNKKMFETITKFGANNFGVKYEKKARKLTLGVRVMKHNAKFITIFKKKMTQFQMIKNGKVLANVGVGYTKAGKKWTVSVLNKGRSVASLTGNYNRFIKESTLTMKVGRKSFGVSGRMDRSMVSGAIIYNRKDIAKIVAKKVKNTVSLKFMAPTMKKDITFAAELAKKTKTLTLTVKSGKINAGVELRADWQSKIASAFGFLNKHRAGVSMEATKNSFTYSVTLTPKISMKVVFEMLQNRVLKVTLFRQAGSKTIEESSMKFKLSRKMTEFAFTFNTDYFKKMVKDMKPKVKEMMKDLKQFVKKTQKQSTKYAKKQAAKAQRIAMDYVEDMEKTVKKIDINDMKAKAEKTAVKSMKKVSAMIEKAIKKIIKALNQLKKELPRIKKQMNKYVIKSGKYLKTMQAQMEKNLMKMQQQLELVNADLAKVTKEATRIIMIVAKNLTESSRPVVEKAFELIKDFKLRGKTIDELVTMAQKNLAQFAEIYSELAQENFAELKKRAEALYGKAIKEGTVMYEKAMKEGKVMYAKALKDAEKYIAEATKMADEYTKKAQDYIQEQTKELMKMRIPYRKETVAEMIEVIKAKIEEFKVKMIELKAKVEKLDAEELLKEAKEFAMTYKINGLTAQQHLENLKQQAKVLPAKAKKSMQELVELLKIYQKEIQIYYQQLAKFAEPLTKHVVFVSQRAVKRFAPLVREAMKSLPEMPELPEMPKIPSMKPLIAALNKNAEEIKQFFVPLVKPLHPMYKDIMRQIRKIQIMGIRIGPLMDINMDILSNQIDWYVKNSQKMMDQQMKLMSNMVEEYSKMNPEDIVNNAAKMGNQALDMSKEAMKYAQEMVANRQQLMKQTEALLKKLYAQLQEQYQQLRMKFDDFKGQDHEAVLKGFYKNAEDKMTVIVDEMHSIMKQIQALDMTTPAKKAWNDADVVKHLEKYGISQQKAEKLVKSMKSIEFTKMTQQTIERVKEYYNMVYAQTVVRANKVYRSVEKIVKYIRSIPKKSYEQWYKELRGFALENKDDFVKFAVNNYKISTESATKYYNILVSTSQQNFNDMKKLYNKRVVPVYTNVAKQSQLFYDDVAQPTKDVAEHYQKIATKTYEEVYARYEPVVRKYYADLKVKAEQQLNELKAQAEAKFEELKIQGEEMRVKLMAKIEELKKEIAQQYEQFLAKYGDMTWEEVAEKMIEFGEAKYLEGKLFAEKKYAEGKAFAEKNYALAVAEYEKNLKKVEKMVAEYRVIVEKMYQEQYAKVMTQYKKYFAKFEKEIRPMIEAKYAELEAQYKQIRAKIEKFIAEYKVKAMELKAMADIKVEQLKVKALELKDKTVAIYNANKDKTIKALYREIRDFLIKEFNKNKALAIKEFNKNKELVIKEFNKQKAFLTKEYTKQYNMAVKMYNMKSEDLTKMAMDYKQSAEKYSKVAEGYAKELSKYTMEVILPETSLEMQSIINQTLRNSVIMGKVIAEAYTPHVNFIKRESIRYSKIAVNQLTIVMEQSQMELKKQMKNAEKLMNELIEQAKEHEYTKQAIEYFKEARKQAMIYYKKATKEAMVQYKQARKQAMAYYKKAINHKYVVQAKKRLNKLVKLIKEKIAEIKAHPMTKKYVKMARKTYMRLQVRLEKLIRLIKKKIEQARTHPKTKKYVKLARKSYAKVQKEMKGVQKKVNKMMQDRRFKKIQKTLNKIQSSATFSYNKLAKKVSPKIQRARRSVKKSMEIAPRKAQKAMDFFVEEPEEAFWTLVAMIENFAKDTYQTLAAIDFKELADNRQQYLNDAKNLMIETLDEITNEWSKTSAKKLYKKAVTMSKKMYKDARSMALEMYEDAQELMKETQKTLKEVEKTLKELPQQINEVIMKEYTEKMVMLKKYIKKTIQSLKQQYKDSKLREAIDNKIWGEIADEIKRHELTEVAYDVAEFTAERAEEMKKVAVKEYKKQSIVVQQKYNELKTKAMDKYAEMKTQVGDLKIKAEELKSKAVESYNMAVSEYERLVAEGHKMIQTLDTLLEKTTIADIVEYVQAKFEEAQTKAMELKSQAEELYKTNVELAKTMMKEYETQAKEMILKYRVQAEAMYAQYKTKAVVEYKKALKQLEKFYEANVEPMVEEYRTKVMEQYKKLRPQFDAKYNELETQYLELKEQAMTKYQLYRQEGEQLLKAYKVKAVEFYKKTSEDLYKRVMDSELRRQLMSIQKMTIKQTIEALKKMPQEIQLFVQETKEMVQGIMNAYSKKAVAEYNKQYKRAYDEYSKQYNQMKVKSDKMIAEYQQRRAELIKMMKPIMEPIVDAYKWVENEITETAVFVYRYHRIEERADALKTMVVAEYQRLRPIVQAEIEKFQRELMAEYQKKVEEYKQVAEQYKEMAAEYRVKGKDMAYDAITTAGDKTLRGIHSGLQYVDNIDFSKIDLSMFDFSKIQFPDMSKLSKQARAYLTEINKYVSIEDGKIKINIPHGEIRPMINAQYKKLAQLSERTVKIAKQELKKMMKKVKAELKTVQARADVLRQRLTRAVMANTVELRTDLRKSFTINNRIAQRVYDNAKLWGQKTYRKAMTEYKKVRSQATSYINKAKKMAQKYYNTMVRSAQKAYLKSSEIVMDIYNVGLKKMHKRAYFHAQKYYTMAGRQYNKMVKQYKPVAMKMYNKYTKMVKSQYIQTKKDVLPYYRAMKKAYTDIKMGVSVQKAMKPVLRQIVFVSREYQRQAIKSLSKAKSMFCKRDPKLCKHLNEASRIHKKLFNKYYERAAEFVAVFKARFDRSIRMLSRYTNQPIFGDYNVAALMFDNTVLTFDKTYFQMGEGSEDCSYLLAHDFAENQFTVKKEGQSIVIETPEMTVSIKKNGQIRATVGKEVTKTLPVESSTGHCIRKDNKIICNLENLKVVVDLENEITTLSVSGWYFGRTRGIFGTFNRESYDDLKLPTGKLTNNVYEFLNKYELSGKKQCQLKPVKATKKTCNNPPSYRCQKLFNEASSPLAQYFDIVDPEPFWDACIADTRSCDGKKPSYDAYCKSVAAFVSIGRSMGQWIEFPESCVKYENYRIGEEFKQKPSKKQMDVVVLVSQQESQRQYMDKSVNEFFKLLNRMLNKRNKLNVKYAVVGFGGAGIQEEAHVKSFNKHAFNRLPEALKIIKTMKFNGAEENSNDAFMAISEAAQLPFRAGASKMFILFNAQKHSAHQLGSTLDEARYALAKELDASLVTFESVDFKNRKAFGQSNRKLYTNKKSINGKFTSPNSEYTKLVEESNGGHFKKDIRNIKQAANAVHDIAKNTVKRNNQKCRLCKVVASWDQSAKTICQPIKC</sequence>
<dbReference type="InterPro" id="IPR001747">
    <property type="entry name" value="Vitellogenin_N"/>
</dbReference>
<dbReference type="SMART" id="SM00638">
    <property type="entry name" value="LPD_N"/>
    <property type="match status" value="1"/>
</dbReference>
<dbReference type="Gene3D" id="1.25.10.20">
    <property type="entry name" value="Vitellinogen, superhelical"/>
    <property type="match status" value="1"/>
</dbReference>
<evidence type="ECO:0000313" key="14">
    <source>
        <dbReference type="EnsemblMetazoa" id="CLYHEMP021345.1"/>
    </source>
</evidence>
<proteinExistence type="predicted"/>
<dbReference type="SMART" id="SM00216">
    <property type="entry name" value="VWD"/>
    <property type="match status" value="1"/>
</dbReference>
<dbReference type="Pfam" id="PF06448">
    <property type="entry name" value="DUF1081"/>
    <property type="match status" value="1"/>
</dbReference>
<feature type="coiled-coil region" evidence="10">
    <location>
        <begin position="3730"/>
        <end position="3779"/>
    </location>
</feature>
<feature type="coiled-coil region" evidence="10">
    <location>
        <begin position="2261"/>
        <end position="2336"/>
    </location>
</feature>
<protein>
    <recommendedName>
        <fullName evidence="16">Vitellogenin domain-containing protein</fullName>
    </recommendedName>
</protein>
<dbReference type="GO" id="GO:0005319">
    <property type="term" value="F:lipid transporter activity"/>
    <property type="evidence" value="ECO:0007669"/>
    <property type="project" value="InterPro"/>
</dbReference>
<dbReference type="InterPro" id="IPR015817">
    <property type="entry name" value="Vitellinogen_open_b-sht_sub1"/>
</dbReference>
<dbReference type="InterPro" id="IPR009454">
    <property type="entry name" value="Lipid_transpt_open_b-sht"/>
</dbReference>
<feature type="coiled-coil region" evidence="10">
    <location>
        <begin position="3539"/>
        <end position="3566"/>
    </location>
</feature>
<dbReference type="EnsemblMetazoa" id="CLYHEMT021345.1">
    <property type="protein sequence ID" value="CLYHEMP021345.1"/>
    <property type="gene ID" value="CLYHEMG021345"/>
</dbReference>
<evidence type="ECO:0000256" key="4">
    <source>
        <dbReference type="ARBA" id="ARBA00022729"/>
    </source>
</evidence>
<keyword evidence="8" id="KW-0325">Glycoprotein</keyword>
<dbReference type="InterPro" id="IPR015255">
    <property type="entry name" value="Vitellinogen_open_b-sht"/>
</dbReference>
<feature type="signal peptide" evidence="11">
    <location>
        <begin position="1"/>
        <end position="18"/>
    </location>
</feature>
<dbReference type="SMART" id="SM01169">
    <property type="entry name" value="DUF1943"/>
    <property type="match status" value="1"/>
</dbReference>
<feature type="coiled-coil region" evidence="10">
    <location>
        <begin position="3215"/>
        <end position="3246"/>
    </location>
</feature>
<evidence type="ECO:0000256" key="3">
    <source>
        <dbReference type="ARBA" id="ARBA00022525"/>
    </source>
</evidence>
<dbReference type="GO" id="GO:0045735">
    <property type="term" value="F:nutrient reservoir activity"/>
    <property type="evidence" value="ECO:0007669"/>
    <property type="project" value="UniProtKB-KW"/>
</dbReference>
<name>A0A7M6DQ34_9CNID</name>
<feature type="coiled-coil region" evidence="10">
    <location>
        <begin position="2936"/>
        <end position="2963"/>
    </location>
</feature>
<feature type="coiled-coil region" evidence="10">
    <location>
        <begin position="2574"/>
        <end position="2605"/>
    </location>
</feature>
<feature type="domain" description="VWFD" evidence="13">
    <location>
        <begin position="4479"/>
        <end position="4645"/>
    </location>
</feature>
<evidence type="ECO:0000256" key="9">
    <source>
        <dbReference type="PROSITE-ProRule" id="PRU00557"/>
    </source>
</evidence>
<feature type="coiled-coil region" evidence="10">
    <location>
        <begin position="4176"/>
        <end position="4214"/>
    </location>
</feature>
<dbReference type="Pfam" id="PF09172">
    <property type="entry name" value="Vit_open_b-sht"/>
    <property type="match status" value="1"/>
</dbReference>
<dbReference type="InterPro" id="IPR015816">
    <property type="entry name" value="Vitellinogen_b-sht_N"/>
</dbReference>
<evidence type="ECO:0000259" key="13">
    <source>
        <dbReference type="PROSITE" id="PS51233"/>
    </source>
</evidence>
<feature type="chain" id="PRO_5029627660" description="Vitellogenin domain-containing protein" evidence="11">
    <location>
        <begin position="19"/>
        <end position="4997"/>
    </location>
</feature>
<dbReference type="Pfam" id="PF00094">
    <property type="entry name" value="VWD"/>
    <property type="match status" value="1"/>
</dbReference>
<keyword evidence="6" id="KW-0445">Lipid transport</keyword>
<keyword evidence="4 11" id="KW-0732">Signal</keyword>
<keyword evidence="10" id="KW-0175">Coiled coil</keyword>
<organism evidence="14 15">
    <name type="scientific">Clytia hemisphaerica</name>
    <dbReference type="NCBI Taxonomy" id="252671"/>
    <lineage>
        <taxon>Eukaryota</taxon>
        <taxon>Metazoa</taxon>
        <taxon>Cnidaria</taxon>
        <taxon>Hydrozoa</taxon>
        <taxon>Hydroidolina</taxon>
        <taxon>Leptothecata</taxon>
        <taxon>Obeliida</taxon>
        <taxon>Clytiidae</taxon>
        <taxon>Clytia</taxon>
    </lineage>
</organism>
<feature type="domain" description="Vitellogenin" evidence="12">
    <location>
        <begin position="44"/>
        <end position="666"/>
    </location>
</feature>
<feature type="coiled-coil region" evidence="10">
    <location>
        <begin position="3646"/>
        <end position="3691"/>
    </location>
</feature>
<evidence type="ECO:0000256" key="10">
    <source>
        <dbReference type="SAM" id="Coils"/>
    </source>
</evidence>
<evidence type="ECO:0000256" key="2">
    <source>
        <dbReference type="ARBA" id="ARBA00022448"/>
    </source>
</evidence>
<evidence type="ECO:0000313" key="15">
    <source>
        <dbReference type="Proteomes" id="UP000594262"/>
    </source>
</evidence>
<comment type="subcellular location">
    <subcellularLocation>
        <location evidence="1">Secreted</location>
    </subcellularLocation>
</comment>
<dbReference type="InterPro" id="IPR001846">
    <property type="entry name" value="VWF_type-D"/>
</dbReference>
<dbReference type="Pfam" id="PF01347">
    <property type="entry name" value="Vitellogenin_N"/>
    <property type="match status" value="1"/>
</dbReference>
<feature type="coiled-coil region" evidence="10">
    <location>
        <begin position="2836"/>
        <end position="2896"/>
    </location>
</feature>
<keyword evidence="3" id="KW-0964">Secreted</keyword>
<evidence type="ECO:0000259" key="12">
    <source>
        <dbReference type="PROSITE" id="PS51211"/>
    </source>
</evidence>
<dbReference type="PANTHER" id="PTHR23345">
    <property type="entry name" value="VITELLOGENIN-RELATED"/>
    <property type="match status" value="1"/>
</dbReference>
<dbReference type="Gene3D" id="2.30.230.10">
    <property type="entry name" value="Lipovitellin, beta-sheet shell regions, chain A"/>
    <property type="match status" value="1"/>
</dbReference>
<evidence type="ECO:0000256" key="8">
    <source>
        <dbReference type="ARBA" id="ARBA00023180"/>
    </source>
</evidence>
<feature type="coiled-coil region" evidence="10">
    <location>
        <begin position="2091"/>
        <end position="2161"/>
    </location>
</feature>
<evidence type="ECO:0000256" key="5">
    <source>
        <dbReference type="ARBA" id="ARBA00022761"/>
    </source>
</evidence>
<dbReference type="SUPFAM" id="SSF48431">
    <property type="entry name" value="Lipovitellin-phosvitin complex, superhelical domain"/>
    <property type="match status" value="1"/>
</dbReference>
<feature type="coiled-coil region" evidence="10">
    <location>
        <begin position="3826"/>
        <end position="3853"/>
    </location>
</feature>
<reference evidence="14" key="1">
    <citation type="submission" date="2021-01" db="UniProtKB">
        <authorList>
            <consortium name="EnsemblMetazoa"/>
        </authorList>
    </citation>
    <scope>IDENTIFICATION</scope>
</reference>
<dbReference type="Proteomes" id="UP000594262">
    <property type="component" value="Unplaced"/>
</dbReference>
<dbReference type="PROSITE" id="PS51233">
    <property type="entry name" value="VWFD"/>
    <property type="match status" value="1"/>
</dbReference>
<evidence type="ECO:0008006" key="16">
    <source>
        <dbReference type="Google" id="ProtNLM"/>
    </source>
</evidence>
<accession>A0A7M6DQ34</accession>
<comment type="caution">
    <text evidence="9">Lacks conserved residue(s) required for the propagation of feature annotation.</text>
</comment>
<evidence type="ECO:0000256" key="6">
    <source>
        <dbReference type="ARBA" id="ARBA00023055"/>
    </source>
</evidence>
<dbReference type="Gene3D" id="2.20.50.20">
    <property type="entry name" value="Lipovitellin. Chain A, domain 3"/>
    <property type="match status" value="1"/>
</dbReference>
<feature type="coiled-coil region" evidence="10">
    <location>
        <begin position="3295"/>
        <end position="3391"/>
    </location>
</feature>
<dbReference type="InterPro" id="IPR015819">
    <property type="entry name" value="Lipid_transp_b-sht_shell"/>
</dbReference>
<dbReference type="InterPro" id="IPR011030">
    <property type="entry name" value="Lipovitellin_superhlx_dom"/>
</dbReference>